<keyword evidence="2" id="KW-0964">Secreted</keyword>
<dbReference type="GO" id="GO:0005576">
    <property type="term" value="C:extracellular region"/>
    <property type="evidence" value="ECO:0007669"/>
    <property type="project" value="UniProtKB-SubCell"/>
</dbReference>
<keyword evidence="7" id="KW-1185">Reference proteome</keyword>
<feature type="chain" id="PRO_5025637523" evidence="4">
    <location>
        <begin position="23"/>
        <end position="959"/>
    </location>
</feature>
<dbReference type="Proteomes" id="UP000366872">
    <property type="component" value="Unassembled WGS sequence"/>
</dbReference>
<dbReference type="Pfam" id="PF24517">
    <property type="entry name" value="CBM96"/>
    <property type="match status" value="1"/>
</dbReference>
<dbReference type="InterPro" id="IPR013320">
    <property type="entry name" value="ConA-like_dom_sf"/>
</dbReference>
<dbReference type="InterPro" id="IPR055372">
    <property type="entry name" value="CBM96"/>
</dbReference>
<organism evidence="6 7">
    <name type="scientific">Pontiella desulfatans</name>
    <dbReference type="NCBI Taxonomy" id="2750659"/>
    <lineage>
        <taxon>Bacteria</taxon>
        <taxon>Pseudomonadati</taxon>
        <taxon>Kiritimatiellota</taxon>
        <taxon>Kiritimatiellia</taxon>
        <taxon>Kiritimatiellales</taxon>
        <taxon>Pontiellaceae</taxon>
        <taxon>Pontiella</taxon>
    </lineage>
</organism>
<name>A0A6C2U2N2_PONDE</name>
<evidence type="ECO:0000256" key="1">
    <source>
        <dbReference type="ARBA" id="ARBA00004613"/>
    </source>
</evidence>
<dbReference type="EMBL" id="CAAHFG010000001">
    <property type="protein sequence ID" value="VGO13914.1"/>
    <property type="molecule type" value="Genomic_DNA"/>
</dbReference>
<keyword evidence="6" id="KW-0456">Lyase</keyword>
<keyword evidence="3 4" id="KW-0732">Signal</keyword>
<evidence type="ECO:0000256" key="3">
    <source>
        <dbReference type="ARBA" id="ARBA00022729"/>
    </source>
</evidence>
<dbReference type="AlphaFoldDB" id="A0A6C2U2N2"/>
<evidence type="ECO:0000259" key="5">
    <source>
        <dbReference type="Pfam" id="PF24517"/>
    </source>
</evidence>
<evidence type="ECO:0000313" key="7">
    <source>
        <dbReference type="Proteomes" id="UP000366872"/>
    </source>
</evidence>
<sequence length="959" mass="102739">MRSLLIRSVLFGLLLSAAGALRAETVGYWRFEQGAVTNDSSGNGLDLGQTGTRISGVSRPASGPGSMLSTIPLGGETNDGVSLLNGKGDQWSVADDALLDFSASGFTFEAFVTPVLSNGWTVVAIKAEEWRVTIGEDTGKLQFSLNNGSGGWVSRSFVPNGTDSFAGGKDYYVGVSVGPDGSAAFYYQDLTEGTLFSSTADFNVSVTNLTSDLRLNGSAANQALLYMDEVRLSSGVVSASDLLPVKGALVTDFRVDGADTSSIDLTWSNLAGSVVVESSTTSLPLIDSVQDSFLDSEGVSGIIKLNLQAVDDSASRFNPFTWRGGGQSAGNVVHTMSGQGWGVQTSAKTNGDIQDSEALILTFDLSELSLGADQTLVLSAIDLFNDVDAYSGDIWMRNHDVPAGTAGAGMMLANNVVTFSDPMPIRDGDQIALMKGSTPVRLGTLKFDILPAGFNVPHISFALDSGNMVVGATNLSADAYVTVQQRESLTSGAWSDVAVTSGVSLAEWTFPMTNAAGFFRAGSSDTYPVPRFGYLFKPVDDSFVSGENTTSNYGSNTNLSLRTAGTGQKLFSYLKFDVDEVPSSISEVWLKVYAAQAVSNTVWVRVVDDNAWDESTITWANRPVPGDIIKSKDSFSKGWNTFDLSGHITSTGTYSLALMTSDPDEQVLMSKESAYDPVLEIRETPDGPEKPVGLFAGGSMYGSYGNNAAEVKSSGFDTLLLWSAKVKTSGEIYYNLSENELTQYGSYIGEKDWIEQLLDLKTAPSTVKRIEFSVSAWGDASFANIDALIEAEGTGEDSRLYQSFKVLRDVLGADAINFDDEEHYDVDSMVEFSKMLSVLGYKVTLCPYMRPEGVWNPVYEQLEAYQPGLCDRIYVQCYAGGAANYPEDWNTKFDGDLKVIPGLSINPDDAGGKTPAEVEAQLSEWKDHCGGGFIWLHQQILNQGYGVSNVANAVINGLE</sequence>
<evidence type="ECO:0000313" key="6">
    <source>
        <dbReference type="EMBL" id="VGO13914.1"/>
    </source>
</evidence>
<evidence type="ECO:0000256" key="4">
    <source>
        <dbReference type="SAM" id="SignalP"/>
    </source>
</evidence>
<comment type="subcellular location">
    <subcellularLocation>
        <location evidence="1">Secreted</location>
    </subcellularLocation>
</comment>
<evidence type="ECO:0000256" key="2">
    <source>
        <dbReference type="ARBA" id="ARBA00022525"/>
    </source>
</evidence>
<dbReference type="NCBIfam" id="NF033679">
    <property type="entry name" value="DNRLRE_dom"/>
    <property type="match status" value="1"/>
</dbReference>
<reference evidence="6 7" key="1">
    <citation type="submission" date="2019-04" db="EMBL/GenBank/DDBJ databases">
        <authorList>
            <person name="Van Vliet M D."/>
        </authorList>
    </citation>
    <scope>NUCLEOTIDE SEQUENCE [LARGE SCALE GENOMIC DNA]</scope>
    <source>
        <strain evidence="6 7">F1</strain>
    </source>
</reference>
<feature type="domain" description="Carbohydrate-binding module family 96" evidence="5">
    <location>
        <begin position="536"/>
        <end position="682"/>
    </location>
</feature>
<protein>
    <submittedName>
        <fullName evidence="6">Gellan lyase</fullName>
    </submittedName>
</protein>
<dbReference type="SUPFAM" id="SSF49899">
    <property type="entry name" value="Concanavalin A-like lectins/glucanases"/>
    <property type="match status" value="1"/>
</dbReference>
<accession>A0A6C2U2N2</accession>
<proteinExistence type="predicted"/>
<dbReference type="RefSeq" id="WP_136079445.1">
    <property type="nucleotide sequence ID" value="NZ_CAAHFG010000001.1"/>
</dbReference>
<dbReference type="GO" id="GO:0016829">
    <property type="term" value="F:lyase activity"/>
    <property type="evidence" value="ECO:0007669"/>
    <property type="project" value="UniProtKB-KW"/>
</dbReference>
<feature type="signal peptide" evidence="4">
    <location>
        <begin position="1"/>
        <end position="22"/>
    </location>
</feature>
<gene>
    <name evidence="6" type="ORF">PDESU_02471</name>
</gene>